<proteinExistence type="inferred from homology"/>
<reference evidence="11 12" key="1">
    <citation type="submission" date="2016-01" db="EMBL/GenBank/DDBJ databases">
        <title>Genome sequence of the yeast Holleya sinecauda.</title>
        <authorList>
            <person name="Dietrich F.S."/>
        </authorList>
    </citation>
    <scope>NUCLEOTIDE SEQUENCE [LARGE SCALE GENOMIC DNA]</scope>
    <source>
        <strain evidence="11 12">ATCC 58844</strain>
    </source>
</reference>
<keyword evidence="9" id="KW-0234">DNA repair</keyword>
<keyword evidence="5 9" id="KW-0805">Transcription regulation</keyword>
<protein>
    <recommendedName>
        <fullName evidence="3 9">Chromatin modification-related protein EAF6</fullName>
    </recommendedName>
</protein>
<evidence type="ECO:0000256" key="8">
    <source>
        <dbReference type="ARBA" id="ARBA00023242"/>
    </source>
</evidence>
<dbReference type="InterPro" id="IPR015418">
    <property type="entry name" value="Eaf6"/>
</dbReference>
<comment type="function">
    <text evidence="9">Component of the NuA4 histone acetyltransferase complex which is involved in transcriptional activation of selected genes principally by acetylation of nucleosomal histone H4 and H2A. The NuA4 complex is also involved in DNA repair.</text>
</comment>
<evidence type="ECO:0000313" key="11">
    <source>
        <dbReference type="EMBL" id="AMD21236.1"/>
    </source>
</evidence>
<accession>A0A0X8HSW1</accession>
<dbReference type="GeneID" id="28724514"/>
<evidence type="ECO:0000256" key="10">
    <source>
        <dbReference type="SAM" id="Coils"/>
    </source>
</evidence>
<feature type="coiled-coil region" evidence="10">
    <location>
        <begin position="1"/>
        <end position="28"/>
    </location>
</feature>
<evidence type="ECO:0000313" key="12">
    <source>
        <dbReference type="Proteomes" id="UP000243052"/>
    </source>
</evidence>
<dbReference type="OrthoDB" id="440324at2759"/>
<keyword evidence="4 9" id="KW-0156">Chromatin regulator</keyword>
<dbReference type="AlphaFoldDB" id="A0A0X8HSW1"/>
<keyword evidence="12" id="KW-1185">Reference proteome</keyword>
<dbReference type="GO" id="GO:0006281">
    <property type="term" value="P:DNA repair"/>
    <property type="evidence" value="ECO:0007669"/>
    <property type="project" value="UniProtKB-UniRule"/>
</dbReference>
<name>A0A0X8HSW1_9SACH</name>
<evidence type="ECO:0000256" key="7">
    <source>
        <dbReference type="ARBA" id="ARBA00023163"/>
    </source>
</evidence>
<dbReference type="PANTHER" id="PTHR13476">
    <property type="entry name" value="CHROMATIN MODIFICATION-RELATED PROTEIN MEAF6"/>
    <property type="match status" value="1"/>
</dbReference>
<comment type="similarity">
    <text evidence="2 9">Belongs to the EAF6 family.</text>
</comment>
<evidence type="ECO:0000256" key="6">
    <source>
        <dbReference type="ARBA" id="ARBA00023054"/>
    </source>
</evidence>
<dbReference type="GO" id="GO:0005634">
    <property type="term" value="C:nucleus"/>
    <property type="evidence" value="ECO:0007669"/>
    <property type="project" value="UniProtKB-SubCell"/>
</dbReference>
<evidence type="ECO:0000256" key="4">
    <source>
        <dbReference type="ARBA" id="ARBA00022853"/>
    </source>
</evidence>
<dbReference type="GO" id="GO:0035267">
    <property type="term" value="C:NuA4 histone acetyltransferase complex"/>
    <property type="evidence" value="ECO:0007669"/>
    <property type="project" value="UniProtKB-UniRule"/>
</dbReference>
<keyword evidence="7 9" id="KW-0804">Transcription</keyword>
<keyword evidence="9" id="KW-0227">DNA damage</keyword>
<organism evidence="11 12">
    <name type="scientific">Eremothecium sinecaudum</name>
    <dbReference type="NCBI Taxonomy" id="45286"/>
    <lineage>
        <taxon>Eukaryota</taxon>
        <taxon>Fungi</taxon>
        <taxon>Dikarya</taxon>
        <taxon>Ascomycota</taxon>
        <taxon>Saccharomycotina</taxon>
        <taxon>Saccharomycetes</taxon>
        <taxon>Saccharomycetales</taxon>
        <taxon>Saccharomycetaceae</taxon>
        <taxon>Eremothecium</taxon>
    </lineage>
</organism>
<sequence>MSKQQELYEQLCQQLRQALREKKRQEQAWDQPQQEIFDKETEYLSGNPSSKYGTIVKGFDGFGKHASQDSHSFQDQDRVFSLSSALFIKQQEGVQDEE</sequence>
<evidence type="ECO:0000256" key="1">
    <source>
        <dbReference type="ARBA" id="ARBA00004123"/>
    </source>
</evidence>
<evidence type="ECO:0000256" key="9">
    <source>
        <dbReference type="RuleBase" id="RU368022"/>
    </source>
</evidence>
<keyword evidence="6 10" id="KW-0175">Coiled coil</keyword>
<keyword evidence="8 9" id="KW-0539">Nucleus</keyword>
<dbReference type="GO" id="GO:0006325">
    <property type="term" value="P:chromatin organization"/>
    <property type="evidence" value="ECO:0007669"/>
    <property type="project" value="UniProtKB-KW"/>
</dbReference>
<evidence type="ECO:0000256" key="5">
    <source>
        <dbReference type="ARBA" id="ARBA00023015"/>
    </source>
</evidence>
<gene>
    <name evidence="11" type="ORF">AW171_hschr53171</name>
</gene>
<comment type="subunit">
    <text evidence="9">Component of the NuA4 histone acetyltransferase complex.</text>
</comment>
<dbReference type="STRING" id="45286.A0A0X8HSW1"/>
<dbReference type="Pfam" id="PF09340">
    <property type="entry name" value="NuA4"/>
    <property type="match status" value="1"/>
</dbReference>
<dbReference type="Proteomes" id="UP000243052">
    <property type="component" value="Chromosome v"/>
</dbReference>
<dbReference type="EMBL" id="CP014245">
    <property type="protein sequence ID" value="AMD21236.1"/>
    <property type="molecule type" value="Genomic_DNA"/>
</dbReference>
<evidence type="ECO:0000256" key="2">
    <source>
        <dbReference type="ARBA" id="ARBA00010916"/>
    </source>
</evidence>
<dbReference type="RefSeq" id="XP_017988232.1">
    <property type="nucleotide sequence ID" value="XM_018132487.1"/>
</dbReference>
<evidence type="ECO:0000256" key="3">
    <source>
        <dbReference type="ARBA" id="ARBA00018504"/>
    </source>
</evidence>
<comment type="subcellular location">
    <subcellularLocation>
        <location evidence="1 9">Nucleus</location>
    </subcellularLocation>
</comment>